<organism evidence="1 2">
    <name type="scientific">Melia azedarach</name>
    <name type="common">Chinaberry tree</name>
    <dbReference type="NCBI Taxonomy" id="155640"/>
    <lineage>
        <taxon>Eukaryota</taxon>
        <taxon>Viridiplantae</taxon>
        <taxon>Streptophyta</taxon>
        <taxon>Embryophyta</taxon>
        <taxon>Tracheophyta</taxon>
        <taxon>Spermatophyta</taxon>
        <taxon>Magnoliopsida</taxon>
        <taxon>eudicotyledons</taxon>
        <taxon>Gunneridae</taxon>
        <taxon>Pentapetalae</taxon>
        <taxon>rosids</taxon>
        <taxon>malvids</taxon>
        <taxon>Sapindales</taxon>
        <taxon>Meliaceae</taxon>
        <taxon>Melia</taxon>
    </lineage>
</organism>
<sequence length="1580" mass="181509">MASKDIEGGSVSELVHEERGRAKSTGKASKERTVSKEMVTSFEARLAKLELSLGDIHERLDALDDQVGDRETDAVAAVIEGRLQQTFDTFAESMRQAMDEFKEMVTVQLDAVKTGMAEFRQDLALCKTAITASTASSSAPRVRVPDPPKFSGKRDAKEIETFLWMMERHFDAMQLHEDELRINTATLYFDGDAALWWRRRHTEMERGVCHIDTWETFKVEFKRQFYPENVEEAAMRKLRGLKQRGSIKDYVREYNSLMLEITDMPEKSRLLFFLDGLQSWAEQELKRRNVRDLASAIAAAETLVEYSREPPKQDRNRKPNKVGQERSGGDKPHKPEPQQPMWRPQRDNERRDGSKAPYNKQRDKRKQWTCYLCGGAHHTKDCPQRSRLNAMLSSYEKAEDARIGSMRTLNALKTKASLKGEMSKAKAVTKLQPGKTLKYVVANINGVSFKALIDSGANQCLVAETLAKKLGLLRSKEPGWVKVVDQPPRPICGVARGVPMKIGTWQGKVDVNIVPMGDFQFVLGDEFIDRMLPFTFTDDGCMEFKDAGMMHKVPVERIQVGVRVLSALQVARGVKKGEETFLTMFKEDDVPTSVGDLPKEVRGILREFSDVMPPELPKRLPPRREVDHAIELEPGTKPPAMGPYRMAPPELEELRKQLTELLDAGFVRPSKAPFGAPVLFQRKHDGSLRLCIDYRALNKVTVKNRYPIPRIDDLFDRLGHARWFSKLDLRSGYWQVRIVEGDEPKTTCVTRYGSFEFLVMPFGLTNAPATFCTLMNRIFHPFLDKFVVVYLDDIVVYSASLGEHMEHLRRVFRVLREHELYVKPEKCSFAQQEVRFLGHKISDGRIHMDMAKVRAIEEWKRPNSVTELRSFLGLVNYYRRFIMGYSKRATPLTNLLKKKEAWVWTPICQSSFEDLKRAVTEEPVLALPNYSEPFEVHTDASDYAIGGVLMQNAHPIAYESRKLNDAERRYPVHDKEMTAVIHCLRVWRHYLLGGRFVIKTDNVATSYFQNQKKLSPKQARWQDFLAEFDYVMEYKPGRANFVADALSRKAEFASISRPECSLLERIKEGLAHDAFAKSLMELAQAGKTRRFWAENGFLCTVGDRIFIPKWGNLRRDLLKECHDSKWAGHPGIHRTLALVEDAYYWPRMRDDVEAYVRTCLVCQQDKTEQKRTAGLLQPLPVPEHPWECVTMDFISALPKSEGCGSILVVVDKLSKYGTFIPAPRDCTAEDAARLFFKHVVKYWGLPRTFVSDRDSRFTGKFWRELFKLMGSHLHFSTSFHPQTDGQTERVNALLELYLRHFVSANQRDWARLLDVAQFSYNLQRSEATQHSPFEIVTGRQPHTPQAMVKGYTGPNPSAYKWAKSWQEQLDVAKVYLDKASKKMKKWADKDRRPLEFQIGDLVMVKLPTQQVRAYRSVHKGLVRRYEGPYPILKKVGKVSYLVELPPKLRFHPVFHVSTLKPYHGDLEDPQRGESHRAPPTSITSFDREMAEILADRVIRRSGVPKYSEFLVKWKHLPDSEASWEKEADLWQFRNQVEEYKQRTLDEGVKDFGGGGCHRPPARALPPRARELHPRALSVAP</sequence>
<reference evidence="1 2" key="1">
    <citation type="journal article" date="2023" name="Science">
        <title>Complex scaffold remodeling in plant triterpene biosynthesis.</title>
        <authorList>
            <person name="De La Pena R."/>
            <person name="Hodgson H."/>
            <person name="Liu J.C."/>
            <person name="Stephenson M.J."/>
            <person name="Martin A.C."/>
            <person name="Owen C."/>
            <person name="Harkess A."/>
            <person name="Leebens-Mack J."/>
            <person name="Jimenez L.E."/>
            <person name="Osbourn A."/>
            <person name="Sattely E.S."/>
        </authorList>
    </citation>
    <scope>NUCLEOTIDE SEQUENCE [LARGE SCALE GENOMIC DNA]</scope>
    <source>
        <strain evidence="2">cv. JPN11</strain>
        <tissue evidence="1">Leaf</tissue>
    </source>
</reference>
<gene>
    <name evidence="1" type="ORF">OWV82_016419</name>
</gene>
<accession>A0ACC1XGW0</accession>
<comment type="caution">
    <text evidence="1">The sequence shown here is derived from an EMBL/GenBank/DDBJ whole genome shotgun (WGS) entry which is preliminary data.</text>
</comment>
<dbReference type="EMBL" id="CM051402">
    <property type="protein sequence ID" value="KAJ4710204.1"/>
    <property type="molecule type" value="Genomic_DNA"/>
</dbReference>
<evidence type="ECO:0000313" key="2">
    <source>
        <dbReference type="Proteomes" id="UP001164539"/>
    </source>
</evidence>
<keyword evidence="2" id="KW-1185">Reference proteome</keyword>
<proteinExistence type="predicted"/>
<dbReference type="Proteomes" id="UP001164539">
    <property type="component" value="Chromosome 9"/>
</dbReference>
<evidence type="ECO:0000313" key="1">
    <source>
        <dbReference type="EMBL" id="KAJ4710204.1"/>
    </source>
</evidence>
<protein>
    <submittedName>
        <fullName evidence="1">Retrotransposon protein, putative, Ty3-gypsy subclass</fullName>
    </submittedName>
</protein>
<name>A0ACC1XGW0_MELAZ</name>